<accession>A0A9P4MSR2</accession>
<feature type="compositionally biased region" description="Polar residues" evidence="1">
    <location>
        <begin position="273"/>
        <end position="283"/>
    </location>
</feature>
<keyword evidence="3" id="KW-1185">Reference proteome</keyword>
<gene>
    <name evidence="2" type="ORF">GQ43DRAFT_364525</name>
</gene>
<evidence type="ECO:0000313" key="3">
    <source>
        <dbReference type="Proteomes" id="UP000799536"/>
    </source>
</evidence>
<dbReference type="Proteomes" id="UP000799536">
    <property type="component" value="Unassembled WGS sequence"/>
</dbReference>
<reference evidence="2" key="1">
    <citation type="journal article" date="2020" name="Stud. Mycol.">
        <title>101 Dothideomycetes genomes: a test case for predicting lifestyles and emergence of pathogens.</title>
        <authorList>
            <person name="Haridas S."/>
            <person name="Albert R."/>
            <person name="Binder M."/>
            <person name="Bloem J."/>
            <person name="Labutti K."/>
            <person name="Salamov A."/>
            <person name="Andreopoulos B."/>
            <person name="Baker S."/>
            <person name="Barry K."/>
            <person name="Bills G."/>
            <person name="Bluhm B."/>
            <person name="Cannon C."/>
            <person name="Castanera R."/>
            <person name="Culley D."/>
            <person name="Daum C."/>
            <person name="Ezra D."/>
            <person name="Gonzalez J."/>
            <person name="Henrissat B."/>
            <person name="Kuo A."/>
            <person name="Liang C."/>
            <person name="Lipzen A."/>
            <person name="Lutzoni F."/>
            <person name="Magnuson J."/>
            <person name="Mondo S."/>
            <person name="Nolan M."/>
            <person name="Ohm R."/>
            <person name="Pangilinan J."/>
            <person name="Park H.-J."/>
            <person name="Ramirez L."/>
            <person name="Alfaro M."/>
            <person name="Sun H."/>
            <person name="Tritt A."/>
            <person name="Yoshinaga Y."/>
            <person name="Zwiers L.-H."/>
            <person name="Turgeon B."/>
            <person name="Goodwin S."/>
            <person name="Spatafora J."/>
            <person name="Crous P."/>
            <person name="Grigoriev I."/>
        </authorList>
    </citation>
    <scope>NUCLEOTIDE SEQUENCE</scope>
    <source>
        <strain evidence="2">ATCC 74209</strain>
    </source>
</reference>
<organism evidence="2 3">
    <name type="scientific">Delitschia confertaspora ATCC 74209</name>
    <dbReference type="NCBI Taxonomy" id="1513339"/>
    <lineage>
        <taxon>Eukaryota</taxon>
        <taxon>Fungi</taxon>
        <taxon>Dikarya</taxon>
        <taxon>Ascomycota</taxon>
        <taxon>Pezizomycotina</taxon>
        <taxon>Dothideomycetes</taxon>
        <taxon>Pleosporomycetidae</taxon>
        <taxon>Pleosporales</taxon>
        <taxon>Delitschiaceae</taxon>
        <taxon>Delitschia</taxon>
    </lineage>
</organism>
<sequence>MFKAQIIRRNFSLFRRPVSSTLTHTAAHHGHETIKIQRVRFLRPAFTRRKLLKYSLYLGSLYGIWRLIPEEEEEEEDSQQQRPNSLTSDPKGEWRTQQEYEEEDEGPEPILFLPTGFARLQKQEYYKGSDPEWKEFSHISRDKEFISKIQADLATIVRRTLASHPTLALHIGRVNERQGPYWLEPTYPDGPSPEYEQPGIEIDEDLNFRRTTRHVSNIDNHRLNRIIWPAPVAAAMLNTTKETASWGFAQLKNYFTGADNNTSQEKSPRGVLNSVTSPQNTMLPPSAQAAALKRSTLSDPLSQSSPSETTSPVPSNDAPSKAPYQITIKVPTVDLGTFHRTMVREWKPPKPHIPRGSFIVEGPVKVQGTKGAIIVDVLGIYDPKLKKYTNITMQLRRVKANSQTPRGGP</sequence>
<dbReference type="OrthoDB" id="5316527at2759"/>
<protein>
    <submittedName>
        <fullName evidence="2">Uncharacterized protein</fullName>
    </submittedName>
</protein>
<dbReference type="EMBL" id="ML993875">
    <property type="protein sequence ID" value="KAF2204459.1"/>
    <property type="molecule type" value="Genomic_DNA"/>
</dbReference>
<feature type="compositionally biased region" description="Low complexity" evidence="1">
    <location>
        <begin position="300"/>
        <end position="315"/>
    </location>
</feature>
<feature type="region of interest" description="Disordered" evidence="1">
    <location>
        <begin position="73"/>
        <end position="109"/>
    </location>
</feature>
<name>A0A9P4MSR2_9PLEO</name>
<feature type="region of interest" description="Disordered" evidence="1">
    <location>
        <begin position="259"/>
        <end position="325"/>
    </location>
</feature>
<evidence type="ECO:0000256" key="1">
    <source>
        <dbReference type="SAM" id="MobiDB-lite"/>
    </source>
</evidence>
<evidence type="ECO:0000313" key="2">
    <source>
        <dbReference type="EMBL" id="KAF2204459.1"/>
    </source>
</evidence>
<dbReference type="AlphaFoldDB" id="A0A9P4MSR2"/>
<comment type="caution">
    <text evidence="2">The sequence shown here is derived from an EMBL/GenBank/DDBJ whole genome shotgun (WGS) entry which is preliminary data.</text>
</comment>
<proteinExistence type="predicted"/>